<dbReference type="SMART" id="SM00028">
    <property type="entry name" value="TPR"/>
    <property type="match status" value="4"/>
</dbReference>
<dbReference type="InterPro" id="IPR019734">
    <property type="entry name" value="TPR_rpt"/>
</dbReference>
<dbReference type="SUPFAM" id="SSF48452">
    <property type="entry name" value="TPR-like"/>
    <property type="match status" value="2"/>
</dbReference>
<protein>
    <recommendedName>
        <fullName evidence="11">Kinesin light chain</fullName>
    </recommendedName>
</protein>
<keyword evidence="3 11" id="KW-0963">Cytoplasm</keyword>
<dbReference type="GO" id="GO:0005871">
    <property type="term" value="C:kinesin complex"/>
    <property type="evidence" value="ECO:0007669"/>
    <property type="project" value="UniProtKB-UniRule"/>
</dbReference>
<evidence type="ECO:0000256" key="1">
    <source>
        <dbReference type="ARBA" id="ARBA00004245"/>
    </source>
</evidence>
<comment type="subunit">
    <text evidence="11">Oligomeric complex composed of two heavy chains and two light chains.</text>
</comment>
<keyword evidence="6 10" id="KW-0802">TPR repeat</keyword>
<dbReference type="Gene3D" id="1.25.40.10">
    <property type="entry name" value="Tetratricopeptide repeat domain"/>
    <property type="match status" value="1"/>
</dbReference>
<gene>
    <name evidence="13" type="ORF">FGIG_09695</name>
</gene>
<dbReference type="GO" id="GO:0005874">
    <property type="term" value="C:microtubule"/>
    <property type="evidence" value="ECO:0007669"/>
    <property type="project" value="UniProtKB-UniRule"/>
</dbReference>
<feature type="repeat" description="TPR" evidence="10">
    <location>
        <begin position="305"/>
        <end position="338"/>
    </location>
</feature>
<evidence type="ECO:0000256" key="4">
    <source>
        <dbReference type="ARBA" id="ARBA00022701"/>
    </source>
</evidence>
<name>A0A504YTD0_FASGI</name>
<comment type="function">
    <text evidence="11">Kinesin is a microtubule-associated force-producing protein that play a role in organelle transport.</text>
</comment>
<keyword evidence="8 11" id="KW-0505">Motor protein</keyword>
<dbReference type="PRINTS" id="PR00381">
    <property type="entry name" value="KINESINLIGHT"/>
</dbReference>
<evidence type="ECO:0000256" key="5">
    <source>
        <dbReference type="ARBA" id="ARBA00022737"/>
    </source>
</evidence>
<dbReference type="PANTHER" id="PTHR45783:SF3">
    <property type="entry name" value="KINESIN LIGHT CHAIN"/>
    <property type="match status" value="1"/>
</dbReference>
<evidence type="ECO:0000256" key="9">
    <source>
        <dbReference type="ARBA" id="ARBA00023212"/>
    </source>
</evidence>
<dbReference type="PROSITE" id="PS50005">
    <property type="entry name" value="TPR"/>
    <property type="match status" value="1"/>
</dbReference>
<accession>A0A504YTD0</accession>
<evidence type="ECO:0000256" key="7">
    <source>
        <dbReference type="ARBA" id="ARBA00023054"/>
    </source>
</evidence>
<keyword evidence="9 11" id="KW-0206">Cytoskeleton</keyword>
<dbReference type="GO" id="GO:0007018">
    <property type="term" value="P:microtubule-based movement"/>
    <property type="evidence" value="ECO:0007669"/>
    <property type="project" value="TreeGrafter"/>
</dbReference>
<organism evidence="13 14">
    <name type="scientific">Fasciola gigantica</name>
    <name type="common">Giant liver fluke</name>
    <dbReference type="NCBI Taxonomy" id="46835"/>
    <lineage>
        <taxon>Eukaryota</taxon>
        <taxon>Metazoa</taxon>
        <taxon>Spiralia</taxon>
        <taxon>Lophotrochozoa</taxon>
        <taxon>Platyhelminthes</taxon>
        <taxon>Trematoda</taxon>
        <taxon>Digenea</taxon>
        <taxon>Plagiorchiida</taxon>
        <taxon>Echinostomata</taxon>
        <taxon>Echinostomatoidea</taxon>
        <taxon>Fasciolidae</taxon>
        <taxon>Fasciola</taxon>
    </lineage>
</organism>
<comment type="similarity">
    <text evidence="2 11">Belongs to the kinesin light chain family.</text>
</comment>
<keyword evidence="14" id="KW-1185">Reference proteome</keyword>
<evidence type="ECO:0000256" key="3">
    <source>
        <dbReference type="ARBA" id="ARBA00022490"/>
    </source>
</evidence>
<sequence length="724" mass="80216">MMGMPAYVKENLKNAQLILESLKHDHERALKALDAFAQCADGGESRTGGELVATSDPNNVYNQEKLPLIKSALKQIQDGLDDSEVLVTFAKYVECLEAENMRLSLHNQRLCEETGWLRDELKYTQAKLGENEAILAEALVEKRHLEFMLDLRRYEEPVNGVVTENDRGTSLHPSMAASVLGLTSTPNIYHPLQDYRNGVLHSPTISMNSSQNLTMSMDLMHSSLLQGDMGSVLCTQSFHPSLIDRSSPNEPRTSFSLAIPPRLRTIHQIVMQYTNQGKHGVAASLCLQAIADLERSGGRDQPEVAVLLNILALVYRDQGRYEEAAKLLQKVVSIRERTLGPNHPAVAAALNNLAVLYAKASRFKDAEPLCRRALAIREKLFGPNHPDVAKQLNNLALLCQSQGRFEEVETSFRKALDIYLKQHNPYSPTVLRAKNNLASALLKRGNVDDAESLLKAVLSPARTSYPSSDTPNGNTTDGDSAVFSLSSLGSSGFLGPPGSSPDPNDHSVLISKERVMPLWLIIEQAAKEGRTQLTRLAKFDISAWALEARIELPIVLSALRNLAIVYQRQGLQPLACLLRHWIYVMTTNPTSVASSTVANAAQTTSSSIIPVPPATNSIQPVSSPRSDLICDMTASFRSSPSPFVVSDSVRSRLRVPLPSAQLKYYHVLFHRYCYALEFIKSLTIMIRLSFGFVPDFVKFHFKFKNICPCSVRLLWSITFSQKPK</sequence>
<evidence type="ECO:0000256" key="12">
    <source>
        <dbReference type="SAM" id="MobiDB-lite"/>
    </source>
</evidence>
<keyword evidence="5" id="KW-0677">Repeat</keyword>
<comment type="subcellular location">
    <subcellularLocation>
        <location evidence="1 11">Cytoplasm</location>
        <location evidence="1 11">Cytoskeleton</location>
    </subcellularLocation>
</comment>
<comment type="caution">
    <text evidence="13">The sequence shown here is derived from an EMBL/GenBank/DDBJ whole genome shotgun (WGS) entry which is preliminary data.</text>
</comment>
<dbReference type="STRING" id="46835.A0A504YTD0"/>
<evidence type="ECO:0000313" key="14">
    <source>
        <dbReference type="Proteomes" id="UP000316759"/>
    </source>
</evidence>
<evidence type="ECO:0000256" key="6">
    <source>
        <dbReference type="ARBA" id="ARBA00022803"/>
    </source>
</evidence>
<dbReference type="GO" id="GO:0019894">
    <property type="term" value="F:kinesin binding"/>
    <property type="evidence" value="ECO:0007669"/>
    <property type="project" value="TreeGrafter"/>
</dbReference>
<dbReference type="AlphaFoldDB" id="A0A504YTD0"/>
<dbReference type="GO" id="GO:0005737">
    <property type="term" value="C:cytoplasm"/>
    <property type="evidence" value="ECO:0007669"/>
    <property type="project" value="TreeGrafter"/>
</dbReference>
<dbReference type="EMBL" id="SUNJ01008426">
    <property type="protein sequence ID" value="TPP61237.1"/>
    <property type="molecule type" value="Genomic_DNA"/>
</dbReference>
<keyword evidence="7" id="KW-0175">Coiled coil</keyword>
<evidence type="ECO:0000313" key="13">
    <source>
        <dbReference type="EMBL" id="TPP61237.1"/>
    </source>
</evidence>
<dbReference type="OrthoDB" id="5986190at2759"/>
<evidence type="ECO:0000256" key="2">
    <source>
        <dbReference type="ARBA" id="ARBA00009622"/>
    </source>
</evidence>
<dbReference type="PANTHER" id="PTHR45783">
    <property type="entry name" value="KINESIN LIGHT CHAIN"/>
    <property type="match status" value="1"/>
</dbReference>
<evidence type="ECO:0000256" key="10">
    <source>
        <dbReference type="PROSITE-ProRule" id="PRU00339"/>
    </source>
</evidence>
<proteinExistence type="inferred from homology"/>
<reference evidence="13 14" key="1">
    <citation type="submission" date="2019-04" db="EMBL/GenBank/DDBJ databases">
        <title>Annotation for the trematode Fasciola gigantica.</title>
        <authorList>
            <person name="Choi Y.-J."/>
        </authorList>
    </citation>
    <scope>NUCLEOTIDE SEQUENCE [LARGE SCALE GENOMIC DNA]</scope>
    <source>
        <strain evidence="13">Uganda_cow_1</strain>
    </source>
</reference>
<keyword evidence="4 11" id="KW-0493">Microtubule</keyword>
<dbReference type="Proteomes" id="UP000316759">
    <property type="component" value="Unassembled WGS sequence"/>
</dbReference>
<dbReference type="InterPro" id="IPR002151">
    <property type="entry name" value="Kinesin_light"/>
</dbReference>
<feature type="compositionally biased region" description="Polar residues" evidence="12">
    <location>
        <begin position="462"/>
        <end position="478"/>
    </location>
</feature>
<evidence type="ECO:0000256" key="8">
    <source>
        <dbReference type="ARBA" id="ARBA00023175"/>
    </source>
</evidence>
<dbReference type="Pfam" id="PF13424">
    <property type="entry name" value="TPR_12"/>
    <property type="match status" value="2"/>
</dbReference>
<dbReference type="InterPro" id="IPR011990">
    <property type="entry name" value="TPR-like_helical_dom_sf"/>
</dbReference>
<evidence type="ECO:0000256" key="11">
    <source>
        <dbReference type="RuleBase" id="RU367020"/>
    </source>
</evidence>
<feature type="region of interest" description="Disordered" evidence="12">
    <location>
        <begin position="462"/>
        <end position="481"/>
    </location>
</feature>